<dbReference type="RefSeq" id="WP_282679006.1">
    <property type="nucleotide sequence ID" value="NZ_JAOTLW010000003.1"/>
</dbReference>
<comment type="caution">
    <text evidence="1">The sequence shown here is derived from an EMBL/GenBank/DDBJ whole genome shotgun (WGS) entry which is preliminary data.</text>
</comment>
<keyword evidence="2" id="KW-1185">Reference proteome</keyword>
<reference evidence="1 2" key="1">
    <citation type="submission" date="2022-09" db="EMBL/GenBank/DDBJ databases">
        <title>The outer-membrane cytochrome OmcA is essential for infection of Shewanella oneidensis by a zebrafish-associated bacteriophage.</title>
        <authorList>
            <person name="Grenfell A.W."/>
            <person name="Intile P."/>
            <person name="Mcfarlane J."/>
            <person name="Leung D."/>
            <person name="Abdalla K."/>
            <person name="Wold M."/>
            <person name="Kees E."/>
            <person name="Gralnick J."/>
        </authorList>
    </citation>
    <scope>NUCLEOTIDE SEQUENCE [LARGE SCALE GENOMIC DNA]</scope>
    <source>
        <strain evidence="1 2">NF-5</strain>
    </source>
</reference>
<accession>A0ABT6U890</accession>
<evidence type="ECO:0000313" key="1">
    <source>
        <dbReference type="EMBL" id="MDI5830662.1"/>
    </source>
</evidence>
<proteinExistence type="predicted"/>
<gene>
    <name evidence="1" type="ORF">ODY93_03715</name>
</gene>
<organism evidence="1 2">
    <name type="scientific">Shewanella xiamenensis</name>
    <dbReference type="NCBI Taxonomy" id="332186"/>
    <lineage>
        <taxon>Bacteria</taxon>
        <taxon>Pseudomonadati</taxon>
        <taxon>Pseudomonadota</taxon>
        <taxon>Gammaproteobacteria</taxon>
        <taxon>Alteromonadales</taxon>
        <taxon>Shewanellaceae</taxon>
        <taxon>Shewanella</taxon>
    </lineage>
</organism>
<name>A0ABT6U890_9GAMM</name>
<evidence type="ECO:0000313" key="2">
    <source>
        <dbReference type="Proteomes" id="UP001159075"/>
    </source>
</evidence>
<dbReference type="Proteomes" id="UP001159075">
    <property type="component" value="Unassembled WGS sequence"/>
</dbReference>
<dbReference type="EMBL" id="JAOTLW010000003">
    <property type="protein sequence ID" value="MDI5830662.1"/>
    <property type="molecule type" value="Genomic_DNA"/>
</dbReference>
<sequence>MNTKPLKAYEVREGFEGFEGYSSIVFATNSATARREGAAELGIDWEDVDSCRRLPWADEYAGVKSGVPPLVCIEHGWWFKCMHCDCHIDSDLEGEDEQGNYIKLEPVEDGSAIYCSQSCKDKRDNEKANRNLAFEAFKKSVQEKRPDLTFTEFTGGWPWITMTARFTFPGSKYGGSATDQHGDGNIKWFVANGDKAAWDEYEAKREGGAAC</sequence>
<protein>
    <submittedName>
        <fullName evidence="1">Uncharacterized protein</fullName>
    </submittedName>
</protein>